<keyword evidence="5 6" id="KW-0472">Membrane</keyword>
<gene>
    <name evidence="8" type="ORF">SAMN05444682_104102</name>
</gene>
<protein>
    <submittedName>
        <fullName evidence="8">ABC-2 type transport system permease protein</fullName>
    </submittedName>
</protein>
<evidence type="ECO:0000256" key="3">
    <source>
        <dbReference type="ARBA" id="ARBA00022692"/>
    </source>
</evidence>
<accession>A0A1I3IHX3</accession>
<keyword evidence="4 6" id="KW-1133">Transmembrane helix</keyword>
<feature type="transmembrane region" description="Helical" evidence="6">
    <location>
        <begin position="305"/>
        <end position="329"/>
    </location>
</feature>
<sequence>MNKILLIIKREYLSRVKKRSFLLVTFLVPLVIIGIYALTIYLTARSFENNKATVHVVDQSGLFAGKIESTKNITFIPVKTAENTADERAHMLDGEGKNFLLIIPPDITTSSHAELIAKETASLTIQGDISRQLENVLRDIAFANAGIDRATVENIRPEVTISAKEITDEGEKDSSAGAAMGIAMSLSIVVYICLFLYGSQVMRGVIEEKNSRIVEVIISSVKPFQLMMGKIVGIGLVGLTQFILWIILSTTLVGVASAGLVDGEDIKTQIEQQQALSNGETQLAKPQMGMFGTVKQELNKVDFQAIITTFLLYFFGGYLLYSALFAAVGSAVDSETETQQFMFPITIPLLFTYILSFGVLVNDPNGPLAFWLSMIPFTSPIAMLVRIPFGVPGWQIGLSLLLLIGGFIFTTWVAARIYRVGILMYGKKASYKELVKWLRYKN</sequence>
<evidence type="ECO:0000256" key="2">
    <source>
        <dbReference type="ARBA" id="ARBA00022475"/>
    </source>
</evidence>
<evidence type="ECO:0000313" key="9">
    <source>
        <dbReference type="Proteomes" id="UP000198670"/>
    </source>
</evidence>
<dbReference type="Pfam" id="PF12698">
    <property type="entry name" value="ABC2_membrane_3"/>
    <property type="match status" value="1"/>
</dbReference>
<dbReference type="InterPro" id="IPR013525">
    <property type="entry name" value="ABC2_TM"/>
</dbReference>
<evidence type="ECO:0000259" key="7">
    <source>
        <dbReference type="Pfam" id="PF12698"/>
    </source>
</evidence>
<keyword evidence="2" id="KW-1003">Cell membrane</keyword>
<feature type="transmembrane region" description="Helical" evidence="6">
    <location>
        <begin position="395"/>
        <end position="418"/>
    </location>
</feature>
<evidence type="ECO:0000256" key="6">
    <source>
        <dbReference type="SAM" id="Phobius"/>
    </source>
</evidence>
<name>A0A1I3IHX3_9SPHI</name>
<organism evidence="8 9">
    <name type="scientific">Parapedobacter indicus</name>
    <dbReference type="NCBI Taxonomy" id="1477437"/>
    <lineage>
        <taxon>Bacteria</taxon>
        <taxon>Pseudomonadati</taxon>
        <taxon>Bacteroidota</taxon>
        <taxon>Sphingobacteriia</taxon>
        <taxon>Sphingobacteriales</taxon>
        <taxon>Sphingobacteriaceae</taxon>
        <taxon>Parapedobacter</taxon>
    </lineage>
</organism>
<dbReference type="STRING" id="1477437.SAMN05444682_104102"/>
<dbReference type="PANTHER" id="PTHR30294">
    <property type="entry name" value="MEMBRANE COMPONENT OF ABC TRANSPORTER YHHJ-RELATED"/>
    <property type="match status" value="1"/>
</dbReference>
<reference evidence="8 9" key="1">
    <citation type="submission" date="2016-10" db="EMBL/GenBank/DDBJ databases">
        <authorList>
            <person name="de Groot N.N."/>
        </authorList>
    </citation>
    <scope>NUCLEOTIDE SEQUENCE [LARGE SCALE GENOMIC DNA]</scope>
    <source>
        <strain evidence="8 9">RK1</strain>
    </source>
</reference>
<feature type="domain" description="ABC-2 type transporter transmembrane" evidence="7">
    <location>
        <begin position="19"/>
        <end position="415"/>
    </location>
</feature>
<feature type="transmembrane region" description="Helical" evidence="6">
    <location>
        <begin position="178"/>
        <end position="197"/>
    </location>
</feature>
<dbReference type="GO" id="GO:0005886">
    <property type="term" value="C:plasma membrane"/>
    <property type="evidence" value="ECO:0007669"/>
    <property type="project" value="UniProtKB-SubCell"/>
</dbReference>
<evidence type="ECO:0000256" key="4">
    <source>
        <dbReference type="ARBA" id="ARBA00022989"/>
    </source>
</evidence>
<dbReference type="Proteomes" id="UP000198670">
    <property type="component" value="Unassembled WGS sequence"/>
</dbReference>
<dbReference type="GO" id="GO:0140359">
    <property type="term" value="F:ABC-type transporter activity"/>
    <property type="evidence" value="ECO:0007669"/>
    <property type="project" value="InterPro"/>
</dbReference>
<feature type="transmembrane region" description="Helical" evidence="6">
    <location>
        <begin position="341"/>
        <end position="361"/>
    </location>
</feature>
<dbReference type="SUPFAM" id="SSF53850">
    <property type="entry name" value="Periplasmic binding protein-like II"/>
    <property type="match status" value="1"/>
</dbReference>
<proteinExistence type="predicted"/>
<feature type="transmembrane region" description="Helical" evidence="6">
    <location>
        <begin position="368"/>
        <end position="389"/>
    </location>
</feature>
<feature type="transmembrane region" description="Helical" evidence="6">
    <location>
        <begin position="242"/>
        <end position="261"/>
    </location>
</feature>
<dbReference type="AlphaFoldDB" id="A0A1I3IHX3"/>
<dbReference type="RefSeq" id="WP_090626374.1">
    <property type="nucleotide sequence ID" value="NZ_FOQO01000004.1"/>
</dbReference>
<keyword evidence="3 6" id="KW-0812">Transmembrane</keyword>
<dbReference type="PANTHER" id="PTHR30294:SF29">
    <property type="entry name" value="MULTIDRUG ABC TRANSPORTER PERMEASE YBHS-RELATED"/>
    <property type="match status" value="1"/>
</dbReference>
<dbReference type="EMBL" id="FOQO01000004">
    <property type="protein sequence ID" value="SFI47584.1"/>
    <property type="molecule type" value="Genomic_DNA"/>
</dbReference>
<dbReference type="InterPro" id="IPR051449">
    <property type="entry name" value="ABC-2_transporter_component"/>
</dbReference>
<evidence type="ECO:0000256" key="1">
    <source>
        <dbReference type="ARBA" id="ARBA00004651"/>
    </source>
</evidence>
<evidence type="ECO:0000313" key="8">
    <source>
        <dbReference type="EMBL" id="SFI47584.1"/>
    </source>
</evidence>
<dbReference type="Gene3D" id="3.40.190.10">
    <property type="entry name" value="Periplasmic binding protein-like II"/>
    <property type="match status" value="1"/>
</dbReference>
<feature type="transmembrane region" description="Helical" evidence="6">
    <location>
        <begin position="21"/>
        <end position="44"/>
    </location>
</feature>
<evidence type="ECO:0000256" key="5">
    <source>
        <dbReference type="ARBA" id="ARBA00023136"/>
    </source>
</evidence>
<keyword evidence="9" id="KW-1185">Reference proteome</keyword>
<dbReference type="OrthoDB" id="9768837at2"/>
<comment type="subcellular location">
    <subcellularLocation>
        <location evidence="1">Cell membrane</location>
        <topology evidence="1">Multi-pass membrane protein</topology>
    </subcellularLocation>
</comment>